<evidence type="ECO:0000256" key="2">
    <source>
        <dbReference type="ARBA" id="ARBA00006472"/>
    </source>
</evidence>
<dbReference type="SUPFAM" id="SSF55248">
    <property type="entry name" value="PCD-like"/>
    <property type="match status" value="1"/>
</dbReference>
<organism evidence="6 7">
    <name type="scientific">Candidatus Nitrosocaldus cavascurensis</name>
    <dbReference type="NCBI Taxonomy" id="2058097"/>
    <lineage>
        <taxon>Archaea</taxon>
        <taxon>Nitrososphaerota</taxon>
        <taxon>Nitrososphaeria</taxon>
        <taxon>Candidatus Nitrosocaldales</taxon>
        <taxon>Candidatus Nitrosocaldaceae</taxon>
        <taxon>Candidatus Nitrosocaldus</taxon>
    </lineage>
</organism>
<protein>
    <recommendedName>
        <fullName evidence="3">4a-hydroxytetrahydrobiopterin dehydratase</fullName>
        <ecNumber evidence="3">4.2.1.96</ecNumber>
    </recommendedName>
</protein>
<accession>A0A2K5AT19</accession>
<dbReference type="InterPro" id="IPR001533">
    <property type="entry name" value="Pterin_deHydtase"/>
</dbReference>
<evidence type="ECO:0000256" key="4">
    <source>
        <dbReference type="ARBA" id="ARBA00023239"/>
    </source>
</evidence>
<sequence length="133" mass="15325">MEDIAKAIEVLKSKGWEYVDGRLSKQYILGSFIEAIEFVNDVAAVAESKKGRRFMSRQDSTNLTIVIEDKSVELILACDDVSMMMARAVDELYEMNYASERDEDELLKREEDRERARFRSRGPYRKSSSAGLR</sequence>
<comment type="catalytic activity">
    <reaction evidence="1">
        <text>(4aS,6R)-4a-hydroxy-L-erythro-5,6,7,8-tetrahydrobiopterin = (6R)-L-erythro-6,7-dihydrobiopterin + H2O</text>
        <dbReference type="Rhea" id="RHEA:11920"/>
        <dbReference type="ChEBI" id="CHEBI:15377"/>
        <dbReference type="ChEBI" id="CHEBI:15642"/>
        <dbReference type="ChEBI" id="CHEBI:43120"/>
        <dbReference type="EC" id="4.2.1.96"/>
    </reaction>
</comment>
<feature type="compositionally biased region" description="Basic and acidic residues" evidence="5">
    <location>
        <begin position="106"/>
        <end position="117"/>
    </location>
</feature>
<evidence type="ECO:0000313" key="7">
    <source>
        <dbReference type="Proteomes" id="UP000236248"/>
    </source>
</evidence>
<dbReference type="GO" id="GO:0006729">
    <property type="term" value="P:tetrahydrobiopterin biosynthetic process"/>
    <property type="evidence" value="ECO:0007669"/>
    <property type="project" value="InterPro"/>
</dbReference>
<reference evidence="7" key="1">
    <citation type="submission" date="2018-01" db="EMBL/GenBank/DDBJ databases">
        <authorList>
            <person name="Kerou L M."/>
        </authorList>
    </citation>
    <scope>NUCLEOTIDE SEQUENCE [LARGE SCALE GENOMIC DNA]</scope>
    <source>
        <strain evidence="7">SCU2</strain>
    </source>
</reference>
<feature type="region of interest" description="Disordered" evidence="5">
    <location>
        <begin position="104"/>
        <end position="133"/>
    </location>
</feature>
<proteinExistence type="inferred from homology"/>
<evidence type="ECO:0000256" key="3">
    <source>
        <dbReference type="ARBA" id="ARBA00013252"/>
    </source>
</evidence>
<dbReference type="Pfam" id="PF01329">
    <property type="entry name" value="Pterin_4a"/>
    <property type="match status" value="1"/>
</dbReference>
<dbReference type="AlphaFoldDB" id="A0A2K5AT19"/>
<comment type="similarity">
    <text evidence="2">Belongs to the pterin-4-alpha-carbinolamine dehydratase family.</text>
</comment>
<dbReference type="Gene3D" id="3.30.1360.20">
    <property type="entry name" value="Transcriptional coactivator/pterin dehydratase"/>
    <property type="match status" value="1"/>
</dbReference>
<dbReference type="Proteomes" id="UP000236248">
    <property type="component" value="Chromosome NCAV"/>
</dbReference>
<keyword evidence="7" id="KW-1185">Reference proteome</keyword>
<name>A0A2K5AT19_9ARCH</name>
<keyword evidence="4" id="KW-0456">Lyase</keyword>
<dbReference type="InterPro" id="IPR036428">
    <property type="entry name" value="PCD_sf"/>
</dbReference>
<gene>
    <name evidence="6" type="ORF">NCAV_1622</name>
</gene>
<evidence type="ECO:0000256" key="5">
    <source>
        <dbReference type="SAM" id="MobiDB-lite"/>
    </source>
</evidence>
<dbReference type="EMBL" id="LT981265">
    <property type="protein sequence ID" value="SPC34785.1"/>
    <property type="molecule type" value="Genomic_DNA"/>
</dbReference>
<evidence type="ECO:0000256" key="1">
    <source>
        <dbReference type="ARBA" id="ARBA00001554"/>
    </source>
</evidence>
<dbReference type="GO" id="GO:0008124">
    <property type="term" value="F:4-alpha-hydroxytetrahydrobiopterin dehydratase activity"/>
    <property type="evidence" value="ECO:0007669"/>
    <property type="project" value="UniProtKB-EC"/>
</dbReference>
<evidence type="ECO:0000313" key="6">
    <source>
        <dbReference type="EMBL" id="SPC34785.1"/>
    </source>
</evidence>
<dbReference type="KEGG" id="ncv:NCAV_1622"/>
<dbReference type="EC" id="4.2.1.96" evidence="3"/>